<name>A0A3N6XYA8_9ACTN</name>
<dbReference type="SUPFAM" id="SSF51621">
    <property type="entry name" value="Phosphoenolpyruvate/pyruvate domain"/>
    <property type="match status" value="1"/>
</dbReference>
<evidence type="ECO:0000256" key="3">
    <source>
        <dbReference type="ARBA" id="ARBA00022842"/>
    </source>
</evidence>
<protein>
    <submittedName>
        <fullName evidence="7">CoA ester lyase</fullName>
    </submittedName>
</protein>
<dbReference type="PIRSF" id="PIRSF015582">
    <property type="entry name" value="Cit_lyase_B"/>
    <property type="match status" value="1"/>
</dbReference>
<feature type="binding site" evidence="5">
    <location>
        <position position="152"/>
    </location>
    <ligand>
        <name>Mg(2+)</name>
        <dbReference type="ChEBI" id="CHEBI:18420"/>
    </ligand>
</feature>
<dbReference type="Gene3D" id="3.20.20.60">
    <property type="entry name" value="Phosphoenolpyruvate-binding domains"/>
    <property type="match status" value="1"/>
</dbReference>
<keyword evidence="8" id="KW-1185">Reference proteome</keyword>
<feature type="domain" description="HpcH/HpaI aldolase/citrate lyase" evidence="6">
    <location>
        <begin position="38"/>
        <end position="182"/>
    </location>
</feature>
<comment type="cofactor">
    <cofactor evidence="1">
        <name>Mg(2+)</name>
        <dbReference type="ChEBI" id="CHEBI:18420"/>
    </cofactor>
</comment>
<evidence type="ECO:0000313" key="8">
    <source>
        <dbReference type="Proteomes" id="UP000275225"/>
    </source>
</evidence>
<dbReference type="Pfam" id="PF03328">
    <property type="entry name" value="HpcH_HpaI"/>
    <property type="match status" value="1"/>
</dbReference>
<evidence type="ECO:0000313" key="7">
    <source>
        <dbReference type="EMBL" id="RQN02704.1"/>
    </source>
</evidence>
<dbReference type="InterPro" id="IPR005000">
    <property type="entry name" value="Aldolase/citrate-lyase_domain"/>
</dbReference>
<gene>
    <name evidence="7" type="ORF">EHW97_12520</name>
</gene>
<dbReference type="PANTHER" id="PTHR32308">
    <property type="entry name" value="LYASE BETA SUBUNIT, PUTATIVE (AFU_ORTHOLOGUE AFUA_4G13030)-RELATED"/>
    <property type="match status" value="1"/>
</dbReference>
<evidence type="ECO:0000256" key="4">
    <source>
        <dbReference type="PIRSR" id="PIRSR015582-1"/>
    </source>
</evidence>
<feature type="binding site" evidence="4">
    <location>
        <position position="74"/>
    </location>
    <ligand>
        <name>substrate</name>
    </ligand>
</feature>
<dbReference type="PANTHER" id="PTHR32308:SF10">
    <property type="entry name" value="CITRATE LYASE SUBUNIT BETA"/>
    <property type="match status" value="1"/>
</dbReference>
<reference evidence="7 8" key="1">
    <citation type="submission" date="2018-11" db="EMBL/GenBank/DDBJ databases">
        <authorList>
            <person name="Li F."/>
        </authorList>
    </citation>
    <scope>NUCLEOTIDE SEQUENCE [LARGE SCALE GENOMIC DNA]</scope>
    <source>
        <strain evidence="7 8">YS17T</strain>
    </source>
</reference>
<accession>A0A3N6XYA8</accession>
<keyword evidence="2 5" id="KW-0479">Metal-binding</keyword>
<feature type="binding site" evidence="4">
    <location>
        <position position="127"/>
    </location>
    <ligand>
        <name>substrate</name>
    </ligand>
</feature>
<keyword evidence="3 5" id="KW-0460">Magnesium</keyword>
<dbReference type="AlphaFoldDB" id="A0A3N6XYA8"/>
<keyword evidence="7" id="KW-0456">Lyase</keyword>
<dbReference type="GO" id="GO:0000287">
    <property type="term" value="F:magnesium ion binding"/>
    <property type="evidence" value="ECO:0007669"/>
    <property type="project" value="TreeGrafter"/>
</dbReference>
<evidence type="ECO:0000256" key="2">
    <source>
        <dbReference type="ARBA" id="ARBA00022723"/>
    </source>
</evidence>
<feature type="binding site" evidence="5">
    <location>
        <position position="127"/>
    </location>
    <ligand>
        <name>Mg(2+)</name>
        <dbReference type="ChEBI" id="CHEBI:18420"/>
    </ligand>
</feature>
<dbReference type="Proteomes" id="UP000275225">
    <property type="component" value="Unassembled WGS sequence"/>
</dbReference>
<dbReference type="GO" id="GO:0006107">
    <property type="term" value="P:oxaloacetate metabolic process"/>
    <property type="evidence" value="ECO:0007669"/>
    <property type="project" value="TreeGrafter"/>
</dbReference>
<dbReference type="InterPro" id="IPR011206">
    <property type="entry name" value="Citrate_lyase_beta/mcl1/mcl2"/>
</dbReference>
<comment type="caution">
    <text evidence="7">The sequence shown here is derived from an EMBL/GenBank/DDBJ whole genome shotgun (WGS) entry which is preliminary data.</text>
</comment>
<proteinExistence type="predicted"/>
<dbReference type="InterPro" id="IPR040442">
    <property type="entry name" value="Pyrv_kinase-like_dom_sf"/>
</dbReference>
<dbReference type="GO" id="GO:0016829">
    <property type="term" value="F:lyase activity"/>
    <property type="evidence" value="ECO:0007669"/>
    <property type="project" value="UniProtKB-KW"/>
</dbReference>
<evidence type="ECO:0000256" key="5">
    <source>
        <dbReference type="PIRSR" id="PIRSR015582-2"/>
    </source>
</evidence>
<evidence type="ECO:0000259" key="6">
    <source>
        <dbReference type="Pfam" id="PF03328"/>
    </source>
</evidence>
<evidence type="ECO:0000256" key="1">
    <source>
        <dbReference type="ARBA" id="ARBA00001946"/>
    </source>
</evidence>
<sequence>MTALSSSSLAQLDVPTALARSWRLIAADTLTPDTPRIADVLVADLEDGVPAEHKEAARATLTAWLDGGREAWVRINTAGGQEWEKDVAALRDRRGLQGVMLAMAETAEQVEQTIAAFGDVPVVALIESALGVENAGEIARAGVVRIAFGTGDFRRDLGIPGDRTALLYARSRLVVASRAARLPGPIDGPTVGDDPVVVADDTRHALSLGMTARLCTSDQAASVVNTTCAPTPADVAAARAFVASPPEGYAGAIAPRLAQAKDTLRRAEAYGIE</sequence>
<dbReference type="OrthoDB" id="5172636at2"/>
<dbReference type="RefSeq" id="WP_124237510.1">
    <property type="nucleotide sequence ID" value="NZ_JBHUFI010000002.1"/>
</dbReference>
<dbReference type="EMBL" id="RQJX01000018">
    <property type="protein sequence ID" value="RQN02704.1"/>
    <property type="molecule type" value="Genomic_DNA"/>
</dbReference>
<organism evidence="7 8">
    <name type="scientific">Aeromicrobium camelliae</name>
    <dbReference type="NCBI Taxonomy" id="1538144"/>
    <lineage>
        <taxon>Bacteria</taxon>
        <taxon>Bacillati</taxon>
        <taxon>Actinomycetota</taxon>
        <taxon>Actinomycetes</taxon>
        <taxon>Propionibacteriales</taxon>
        <taxon>Nocardioidaceae</taxon>
        <taxon>Aeromicrobium</taxon>
    </lineage>
</organism>
<dbReference type="InterPro" id="IPR015813">
    <property type="entry name" value="Pyrv/PenolPyrv_kinase-like_dom"/>
</dbReference>